<dbReference type="EMBL" id="KV878125">
    <property type="protein sequence ID" value="OJI97364.1"/>
    <property type="molecule type" value="Genomic_DNA"/>
</dbReference>
<keyword evidence="4" id="KW-1185">Reference proteome</keyword>
<evidence type="ECO:0000256" key="2">
    <source>
        <dbReference type="SAM" id="Phobius"/>
    </source>
</evidence>
<gene>
    <name evidence="3" type="ORF">ASPVEDRAFT_36771</name>
</gene>
<keyword evidence="2" id="KW-1133">Transmembrane helix</keyword>
<dbReference type="VEuPathDB" id="FungiDB:ASPVEDRAFT_36771"/>
<keyword evidence="2" id="KW-0812">Transmembrane</keyword>
<reference evidence="4" key="1">
    <citation type="journal article" date="2017" name="Genome Biol.">
        <title>Comparative genomics reveals high biological diversity and specific adaptations in the industrially and medically important fungal genus Aspergillus.</title>
        <authorList>
            <person name="de Vries R.P."/>
            <person name="Riley R."/>
            <person name="Wiebenga A."/>
            <person name="Aguilar-Osorio G."/>
            <person name="Amillis S."/>
            <person name="Uchima C.A."/>
            <person name="Anderluh G."/>
            <person name="Asadollahi M."/>
            <person name="Askin M."/>
            <person name="Barry K."/>
            <person name="Battaglia E."/>
            <person name="Bayram O."/>
            <person name="Benocci T."/>
            <person name="Braus-Stromeyer S.A."/>
            <person name="Caldana C."/>
            <person name="Canovas D."/>
            <person name="Cerqueira G.C."/>
            <person name="Chen F."/>
            <person name="Chen W."/>
            <person name="Choi C."/>
            <person name="Clum A."/>
            <person name="Dos Santos R.A."/>
            <person name="Damasio A.R."/>
            <person name="Diallinas G."/>
            <person name="Emri T."/>
            <person name="Fekete E."/>
            <person name="Flipphi M."/>
            <person name="Freyberg S."/>
            <person name="Gallo A."/>
            <person name="Gournas C."/>
            <person name="Habgood R."/>
            <person name="Hainaut M."/>
            <person name="Harispe M.L."/>
            <person name="Henrissat B."/>
            <person name="Hilden K.S."/>
            <person name="Hope R."/>
            <person name="Hossain A."/>
            <person name="Karabika E."/>
            <person name="Karaffa L."/>
            <person name="Karanyi Z."/>
            <person name="Krasevec N."/>
            <person name="Kuo A."/>
            <person name="Kusch H."/>
            <person name="LaButti K."/>
            <person name="Lagendijk E.L."/>
            <person name="Lapidus A."/>
            <person name="Levasseur A."/>
            <person name="Lindquist E."/>
            <person name="Lipzen A."/>
            <person name="Logrieco A.F."/>
            <person name="MacCabe A."/>
            <person name="Maekelae M.R."/>
            <person name="Malavazi I."/>
            <person name="Melin P."/>
            <person name="Meyer V."/>
            <person name="Mielnichuk N."/>
            <person name="Miskei M."/>
            <person name="Molnar A.P."/>
            <person name="Mule G."/>
            <person name="Ngan C.Y."/>
            <person name="Orejas M."/>
            <person name="Orosz E."/>
            <person name="Ouedraogo J.P."/>
            <person name="Overkamp K.M."/>
            <person name="Park H.-S."/>
            <person name="Perrone G."/>
            <person name="Piumi F."/>
            <person name="Punt P.J."/>
            <person name="Ram A.F."/>
            <person name="Ramon A."/>
            <person name="Rauscher S."/>
            <person name="Record E."/>
            <person name="Riano-Pachon D.M."/>
            <person name="Robert V."/>
            <person name="Roehrig J."/>
            <person name="Ruller R."/>
            <person name="Salamov A."/>
            <person name="Salih N.S."/>
            <person name="Samson R.A."/>
            <person name="Sandor E."/>
            <person name="Sanguinetti M."/>
            <person name="Schuetze T."/>
            <person name="Sepcic K."/>
            <person name="Shelest E."/>
            <person name="Sherlock G."/>
            <person name="Sophianopoulou V."/>
            <person name="Squina F.M."/>
            <person name="Sun H."/>
            <person name="Susca A."/>
            <person name="Todd R.B."/>
            <person name="Tsang A."/>
            <person name="Unkles S.E."/>
            <person name="van de Wiele N."/>
            <person name="van Rossen-Uffink D."/>
            <person name="Oliveira J.V."/>
            <person name="Vesth T.C."/>
            <person name="Visser J."/>
            <person name="Yu J.-H."/>
            <person name="Zhou M."/>
            <person name="Andersen M.R."/>
            <person name="Archer D.B."/>
            <person name="Baker S.E."/>
            <person name="Benoit I."/>
            <person name="Brakhage A.A."/>
            <person name="Braus G.H."/>
            <person name="Fischer R."/>
            <person name="Frisvad J.C."/>
            <person name="Goldman G.H."/>
            <person name="Houbraken J."/>
            <person name="Oakley B."/>
            <person name="Pocsi I."/>
            <person name="Scazzocchio C."/>
            <person name="Seiboth B."/>
            <person name="vanKuyk P.A."/>
            <person name="Wortman J."/>
            <person name="Dyer P.S."/>
            <person name="Grigoriev I.V."/>
        </authorList>
    </citation>
    <scope>NUCLEOTIDE SEQUENCE [LARGE SCALE GENOMIC DNA]</scope>
    <source>
        <strain evidence="4">CBS 583.65</strain>
    </source>
</reference>
<keyword evidence="2" id="KW-0472">Membrane</keyword>
<evidence type="ECO:0000313" key="3">
    <source>
        <dbReference type="EMBL" id="OJI97364.1"/>
    </source>
</evidence>
<dbReference type="Proteomes" id="UP000184073">
    <property type="component" value="Unassembled WGS sequence"/>
</dbReference>
<proteinExistence type="predicted"/>
<sequence>MKGIALRNQRASKSEALICQLCQLSGSPAVRSRPQPTRSYASATKATRRPQIGQCLTKKGLGTPSRPLLPLRRHVSTETGSMNLPDLSTALREVQAGSAELRNSQTVPSNSGVVELLQKCLDIAETIVQPNRSSTNTDSEITSLLHLEEKNGKKGSQPTRNAQISHPAADTLCRIVHELLTDEKVFISPEALNSYVKIHTLLKRPQHLPEIFHLYANKPIPEENSSPIKYLPPNPKNINSAIPADLANMAIDVAIEQRDLGLVLAIIDNSFCTPAFHRAKFFKRAAAPLGVLATTPLGCYVAASWAASFQNTMEPSTATAIAFAATLAYVGGTSSVGVLAIVTANDHMERVVWMPGIPLRQRWLREEERAALDKVSIAWGFKDVYMRGEEEGEEWDTLREFIGMRGMILDKTDLMEGMQ</sequence>
<organism evidence="3 4">
    <name type="scientific">Aspergillus versicolor CBS 583.65</name>
    <dbReference type="NCBI Taxonomy" id="1036611"/>
    <lineage>
        <taxon>Eukaryota</taxon>
        <taxon>Fungi</taxon>
        <taxon>Dikarya</taxon>
        <taxon>Ascomycota</taxon>
        <taxon>Pezizomycotina</taxon>
        <taxon>Eurotiomycetes</taxon>
        <taxon>Eurotiomycetidae</taxon>
        <taxon>Eurotiales</taxon>
        <taxon>Aspergillaceae</taxon>
        <taxon>Aspergillus</taxon>
        <taxon>Aspergillus subgen. Nidulantes</taxon>
    </lineage>
</organism>
<feature type="transmembrane region" description="Helical" evidence="2">
    <location>
        <begin position="320"/>
        <end position="344"/>
    </location>
</feature>
<accession>A0A1L9P7G5</accession>
<name>A0A1L9P7G5_ASPVE</name>
<evidence type="ECO:0000313" key="4">
    <source>
        <dbReference type="Proteomes" id="UP000184073"/>
    </source>
</evidence>
<dbReference type="AlphaFoldDB" id="A0A1L9P7G5"/>
<feature type="region of interest" description="Disordered" evidence="1">
    <location>
        <begin position="30"/>
        <end position="49"/>
    </location>
</feature>
<protein>
    <submittedName>
        <fullName evidence="3">Uncharacterized protein</fullName>
    </submittedName>
</protein>
<dbReference type="OrthoDB" id="5360701at2759"/>
<feature type="compositionally biased region" description="Polar residues" evidence="1">
    <location>
        <begin position="34"/>
        <end position="45"/>
    </location>
</feature>
<evidence type="ECO:0000256" key="1">
    <source>
        <dbReference type="SAM" id="MobiDB-lite"/>
    </source>
</evidence>
<dbReference type="GeneID" id="63726802"/>
<feature type="transmembrane region" description="Helical" evidence="2">
    <location>
        <begin position="286"/>
        <end position="308"/>
    </location>
</feature>
<dbReference type="RefSeq" id="XP_040663127.1">
    <property type="nucleotide sequence ID" value="XM_040811291.1"/>
</dbReference>